<dbReference type="SUPFAM" id="SSF47781">
    <property type="entry name" value="RuvA domain 2-like"/>
    <property type="match status" value="1"/>
</dbReference>
<dbReference type="InterPro" id="IPR010994">
    <property type="entry name" value="RuvA_2-like"/>
</dbReference>
<dbReference type="PROSITE" id="PS50172">
    <property type="entry name" value="BRCT"/>
    <property type="match status" value="1"/>
</dbReference>
<dbReference type="EMBL" id="FXTP01000022">
    <property type="protein sequence ID" value="SMO97060.1"/>
    <property type="molecule type" value="Genomic_DNA"/>
</dbReference>
<reference evidence="16 17" key="1">
    <citation type="submission" date="2017-05" db="EMBL/GenBank/DDBJ databases">
        <authorList>
            <person name="Varghese N."/>
            <person name="Submissions S."/>
        </authorList>
    </citation>
    <scope>NUCLEOTIDE SEQUENCE [LARGE SCALE GENOMIC DNA]</scope>
    <source>
        <strain evidence="16 17">DSM 21985</strain>
    </source>
</reference>
<dbReference type="FunFam" id="2.40.50.140:FF:000012">
    <property type="entry name" value="DNA ligase"/>
    <property type="match status" value="1"/>
</dbReference>
<evidence type="ECO:0000256" key="13">
    <source>
        <dbReference type="ARBA" id="ARBA00060881"/>
    </source>
</evidence>
<dbReference type="GO" id="GO:0006281">
    <property type="term" value="P:DNA repair"/>
    <property type="evidence" value="ECO:0007669"/>
    <property type="project" value="UniProtKB-KW"/>
</dbReference>
<dbReference type="Pfam" id="PF01653">
    <property type="entry name" value="DNA_ligase_aden"/>
    <property type="match status" value="1"/>
</dbReference>
<dbReference type="SMART" id="SM00278">
    <property type="entry name" value="HhH1"/>
    <property type="match status" value="3"/>
</dbReference>
<evidence type="ECO:0000256" key="8">
    <source>
        <dbReference type="ARBA" id="ARBA00022833"/>
    </source>
</evidence>
<dbReference type="PIRSF" id="PIRSF001604">
    <property type="entry name" value="LigA"/>
    <property type="match status" value="1"/>
</dbReference>
<comment type="catalytic activity">
    <reaction evidence="12 14">
        <text>NAD(+) + (deoxyribonucleotide)n-3'-hydroxyl + 5'-phospho-(deoxyribonucleotide)m = (deoxyribonucleotide)n+m + AMP + beta-nicotinamide D-nucleotide.</text>
        <dbReference type="EC" id="6.5.1.2"/>
    </reaction>
</comment>
<comment type="function">
    <text evidence="1 14">DNA ligase that catalyzes the formation of phosphodiester linkages between 5'-phosphoryl and 3'-hydroxyl groups in double-stranded DNA using NAD as a coenzyme and as the energy source for the reaction. It is essential for DNA replication and repair of damaged DNA.</text>
</comment>
<protein>
    <recommendedName>
        <fullName evidence="3 14">DNA ligase</fullName>
        <ecNumber evidence="2 14">6.5.1.2</ecNumber>
    </recommendedName>
    <alternativeName>
        <fullName evidence="14">Polydeoxyribonucleotide synthase [NAD(+)]</fullName>
    </alternativeName>
</protein>
<dbReference type="Gene3D" id="3.40.50.10190">
    <property type="entry name" value="BRCT domain"/>
    <property type="match status" value="1"/>
</dbReference>
<keyword evidence="6 14" id="KW-0479">Metal-binding</keyword>
<keyword evidence="4 14" id="KW-0436">Ligase</keyword>
<dbReference type="Pfam" id="PF00533">
    <property type="entry name" value="BRCT"/>
    <property type="match status" value="1"/>
</dbReference>
<dbReference type="InterPro" id="IPR036420">
    <property type="entry name" value="BRCT_dom_sf"/>
</dbReference>
<dbReference type="NCBIfam" id="TIGR00575">
    <property type="entry name" value="dnlj"/>
    <property type="match status" value="1"/>
</dbReference>
<evidence type="ECO:0000256" key="12">
    <source>
        <dbReference type="ARBA" id="ARBA00034005"/>
    </source>
</evidence>
<dbReference type="Gene3D" id="1.10.150.20">
    <property type="entry name" value="5' to 3' exonuclease, C-terminal subdomain"/>
    <property type="match status" value="2"/>
</dbReference>
<keyword evidence="14" id="KW-0464">Manganese</keyword>
<dbReference type="FunFam" id="1.10.150.20:FF:000006">
    <property type="entry name" value="DNA ligase"/>
    <property type="match status" value="1"/>
</dbReference>
<evidence type="ECO:0000256" key="9">
    <source>
        <dbReference type="ARBA" id="ARBA00022842"/>
    </source>
</evidence>
<keyword evidence="7 14" id="KW-0227">DNA damage</keyword>
<dbReference type="GO" id="GO:0003911">
    <property type="term" value="F:DNA ligase (NAD+) activity"/>
    <property type="evidence" value="ECO:0007669"/>
    <property type="project" value="UniProtKB-UniRule"/>
</dbReference>
<dbReference type="Pfam" id="PF12826">
    <property type="entry name" value="HHH_2"/>
    <property type="match status" value="1"/>
</dbReference>
<dbReference type="HAMAP" id="MF_01588">
    <property type="entry name" value="DNA_ligase_A"/>
    <property type="match status" value="1"/>
</dbReference>
<keyword evidence="10 14" id="KW-0520">NAD</keyword>
<name>A0A521FNB3_9BACT</name>
<dbReference type="RefSeq" id="WP_142456281.1">
    <property type="nucleotide sequence ID" value="NZ_FXTP01000022.1"/>
</dbReference>
<evidence type="ECO:0000256" key="10">
    <source>
        <dbReference type="ARBA" id="ARBA00023027"/>
    </source>
</evidence>
<feature type="binding site" evidence="14">
    <location>
        <position position="172"/>
    </location>
    <ligand>
        <name>NAD(+)</name>
        <dbReference type="ChEBI" id="CHEBI:57540"/>
    </ligand>
</feature>
<dbReference type="Gene3D" id="1.10.287.610">
    <property type="entry name" value="Helix hairpin bin"/>
    <property type="match status" value="1"/>
</dbReference>
<dbReference type="SUPFAM" id="SSF56091">
    <property type="entry name" value="DNA ligase/mRNA capping enzyme, catalytic domain"/>
    <property type="match status" value="1"/>
</dbReference>
<sequence>MNKSEAKQRVEELRNLLDEANQAYYQDAQPFMSDKEFDEKLKELEQLETEFELQDPDSPTNRVGGEVSSVFETVQHPVPLLSLDNTYNEEELNDFDGRVKRILDHEDYDYMVELKFDGASIRLRYENGKLALGATRGDGQQGDDITNNVKTIRDIPISLNGDYPEVVEVRGEAYMEREAFARMNQHREEQGLSVFANPRNSTAGSLKMQDPKAVAQRPIRFFAFDLLLDEEDDSLTQLRKVEMLQEFGLPVSEHYKVCSGIDEVHQVIKDWEELRHELPYETDGVVIKVNQSNLREQLGSTSKFPRWAIAYKFEAEQATTVINDITLQVGRLGTITPVAELEAVQLAGTTVKRASLHNEDEIQRKDIRIGDTVVVEKAGEIIPQVISVVNPDRDDRNEPFTFPDKCPACGSELIKLEDEVAWRCVNPTCPPQVRIRIEHFASRDAMDIEGLGESVVDQLVSESLINTYADLYDLEKAQIIELERMAEKSAQNLIDAIEKSKQQPFERVIYALGIRFVGKTVAKDLARAFKTMDKLQSLAEEELEAVDSIGPRIAESVVEFFNNEKNQAIVRRLGEHGLQFEKEEEEQASSIFEGKKFVLTGSLPTYTRKEATELIEKHGGKTTSSVSGNTDFVLAGESAGSKLDKANELGITVLDEAKFREMIGE</sequence>
<evidence type="ECO:0000256" key="2">
    <source>
        <dbReference type="ARBA" id="ARBA00012722"/>
    </source>
</evidence>
<dbReference type="PROSITE" id="PS01055">
    <property type="entry name" value="DNA_LIGASE_N1"/>
    <property type="match status" value="1"/>
</dbReference>
<evidence type="ECO:0000313" key="16">
    <source>
        <dbReference type="EMBL" id="SMO97060.1"/>
    </source>
</evidence>
<feature type="active site" description="N6-AMP-lysine intermediate" evidence="14">
    <location>
        <position position="115"/>
    </location>
</feature>
<feature type="binding site" evidence="14">
    <location>
        <position position="429"/>
    </location>
    <ligand>
        <name>Zn(2+)</name>
        <dbReference type="ChEBI" id="CHEBI:29105"/>
    </ligand>
</feature>
<dbReference type="GO" id="GO:0003677">
    <property type="term" value="F:DNA binding"/>
    <property type="evidence" value="ECO:0007669"/>
    <property type="project" value="InterPro"/>
</dbReference>
<dbReference type="EC" id="6.5.1.2" evidence="2 14"/>
<feature type="binding site" evidence="14">
    <location>
        <position position="136"/>
    </location>
    <ligand>
        <name>NAD(+)</name>
        <dbReference type="ChEBI" id="CHEBI:57540"/>
    </ligand>
</feature>
<dbReference type="CDD" id="cd00114">
    <property type="entry name" value="LIGANc"/>
    <property type="match status" value="1"/>
</dbReference>
<comment type="cofactor">
    <cofactor evidence="14">
        <name>Mg(2+)</name>
        <dbReference type="ChEBI" id="CHEBI:18420"/>
    </cofactor>
    <cofactor evidence="14">
        <name>Mn(2+)</name>
        <dbReference type="ChEBI" id="CHEBI:29035"/>
    </cofactor>
</comment>
<dbReference type="Proteomes" id="UP000317557">
    <property type="component" value="Unassembled WGS sequence"/>
</dbReference>
<evidence type="ECO:0000256" key="7">
    <source>
        <dbReference type="ARBA" id="ARBA00022763"/>
    </source>
</evidence>
<dbReference type="Pfam" id="PF03120">
    <property type="entry name" value="OB_DNA_ligase"/>
    <property type="match status" value="1"/>
</dbReference>
<dbReference type="GO" id="GO:0006260">
    <property type="term" value="P:DNA replication"/>
    <property type="evidence" value="ECO:0007669"/>
    <property type="project" value="UniProtKB-KW"/>
</dbReference>
<keyword evidence="9 14" id="KW-0460">Magnesium</keyword>
<feature type="binding site" evidence="14">
    <location>
        <position position="424"/>
    </location>
    <ligand>
        <name>Zn(2+)</name>
        <dbReference type="ChEBI" id="CHEBI:29105"/>
    </ligand>
</feature>
<dbReference type="InterPro" id="IPR041663">
    <property type="entry name" value="DisA/LigA_HHH"/>
</dbReference>
<evidence type="ECO:0000259" key="15">
    <source>
        <dbReference type="PROSITE" id="PS50172"/>
    </source>
</evidence>
<dbReference type="Gene3D" id="2.40.50.140">
    <property type="entry name" value="Nucleic acid-binding proteins"/>
    <property type="match status" value="1"/>
</dbReference>
<evidence type="ECO:0000256" key="1">
    <source>
        <dbReference type="ARBA" id="ARBA00004067"/>
    </source>
</evidence>
<keyword evidence="8 14" id="KW-0862">Zinc</keyword>
<dbReference type="NCBIfam" id="NF005932">
    <property type="entry name" value="PRK07956.1"/>
    <property type="match status" value="1"/>
</dbReference>
<feature type="binding site" evidence="14">
    <location>
        <position position="113"/>
    </location>
    <ligand>
        <name>NAD(+)</name>
        <dbReference type="ChEBI" id="CHEBI:57540"/>
    </ligand>
</feature>
<dbReference type="CDD" id="cd17748">
    <property type="entry name" value="BRCT_DNA_ligase_like"/>
    <property type="match status" value="1"/>
</dbReference>
<dbReference type="InterPro" id="IPR004150">
    <property type="entry name" value="NAD_DNA_ligase_OB"/>
</dbReference>
<dbReference type="InterPro" id="IPR001357">
    <property type="entry name" value="BRCT_dom"/>
</dbReference>
<dbReference type="InterPro" id="IPR003583">
    <property type="entry name" value="Hlx-hairpin-Hlx_DNA-bd_motif"/>
</dbReference>
<evidence type="ECO:0000256" key="6">
    <source>
        <dbReference type="ARBA" id="ARBA00022723"/>
    </source>
</evidence>
<dbReference type="InterPro" id="IPR012340">
    <property type="entry name" value="NA-bd_OB-fold"/>
</dbReference>
<feature type="binding site" evidence="14">
    <location>
        <position position="312"/>
    </location>
    <ligand>
        <name>NAD(+)</name>
        <dbReference type="ChEBI" id="CHEBI:57540"/>
    </ligand>
</feature>
<dbReference type="InterPro" id="IPR018239">
    <property type="entry name" value="DNA_ligase_AS"/>
</dbReference>
<dbReference type="Pfam" id="PF03119">
    <property type="entry name" value="DNA_ligase_ZBD"/>
    <property type="match status" value="1"/>
</dbReference>
<dbReference type="Gene3D" id="6.20.10.30">
    <property type="match status" value="1"/>
</dbReference>
<dbReference type="SUPFAM" id="SSF52113">
    <property type="entry name" value="BRCT domain"/>
    <property type="match status" value="1"/>
</dbReference>
<feature type="binding site" evidence="14">
    <location>
        <position position="288"/>
    </location>
    <ligand>
        <name>NAD(+)</name>
        <dbReference type="ChEBI" id="CHEBI:57540"/>
    </ligand>
</feature>
<organism evidence="16 17">
    <name type="scientific">Gracilimonas mengyeensis</name>
    <dbReference type="NCBI Taxonomy" id="1302730"/>
    <lineage>
        <taxon>Bacteria</taxon>
        <taxon>Pseudomonadati</taxon>
        <taxon>Balneolota</taxon>
        <taxon>Balneolia</taxon>
        <taxon>Balneolales</taxon>
        <taxon>Balneolaceae</taxon>
        <taxon>Gracilimonas</taxon>
    </lineage>
</organism>
<evidence type="ECO:0000256" key="3">
    <source>
        <dbReference type="ARBA" id="ARBA00013308"/>
    </source>
</evidence>
<proteinExistence type="inferred from homology"/>
<dbReference type="SMART" id="SM00532">
    <property type="entry name" value="LIGANc"/>
    <property type="match status" value="1"/>
</dbReference>
<evidence type="ECO:0000256" key="5">
    <source>
        <dbReference type="ARBA" id="ARBA00022705"/>
    </source>
</evidence>
<evidence type="ECO:0000256" key="11">
    <source>
        <dbReference type="ARBA" id="ARBA00023204"/>
    </source>
</evidence>
<dbReference type="SUPFAM" id="SSF50249">
    <property type="entry name" value="Nucleic acid-binding proteins"/>
    <property type="match status" value="1"/>
</dbReference>
<keyword evidence="11 14" id="KW-0234">DNA repair</keyword>
<dbReference type="PANTHER" id="PTHR23389">
    <property type="entry name" value="CHROMOSOME TRANSMISSION FIDELITY FACTOR 18"/>
    <property type="match status" value="1"/>
</dbReference>
<dbReference type="Gene3D" id="3.30.470.30">
    <property type="entry name" value="DNA ligase/mRNA capping enzyme"/>
    <property type="match status" value="1"/>
</dbReference>
<evidence type="ECO:0000256" key="4">
    <source>
        <dbReference type="ARBA" id="ARBA00022598"/>
    </source>
</evidence>
<keyword evidence="17" id="KW-1185">Reference proteome</keyword>
<dbReference type="Pfam" id="PF14520">
    <property type="entry name" value="HHH_5"/>
    <property type="match status" value="1"/>
</dbReference>
<dbReference type="FunFam" id="1.10.150.20:FF:000007">
    <property type="entry name" value="DNA ligase"/>
    <property type="match status" value="1"/>
</dbReference>
<evidence type="ECO:0000256" key="14">
    <source>
        <dbReference type="HAMAP-Rule" id="MF_01588"/>
    </source>
</evidence>
<dbReference type="SMART" id="SM00292">
    <property type="entry name" value="BRCT"/>
    <property type="match status" value="1"/>
</dbReference>
<dbReference type="GO" id="GO:0046872">
    <property type="term" value="F:metal ion binding"/>
    <property type="evidence" value="ECO:0007669"/>
    <property type="project" value="UniProtKB-KW"/>
</dbReference>
<dbReference type="InterPro" id="IPR004149">
    <property type="entry name" value="Znf_DNAligase_C4"/>
</dbReference>
<comment type="similarity">
    <text evidence="13 14">Belongs to the NAD-dependent DNA ligase family. LigA subfamily.</text>
</comment>
<dbReference type="InterPro" id="IPR001679">
    <property type="entry name" value="DNA_ligase"/>
</dbReference>
<gene>
    <name evidence="14" type="primary">ligA</name>
    <name evidence="16" type="ORF">SAMN06265219_12230</name>
</gene>
<feature type="binding site" evidence="14">
    <location>
        <position position="406"/>
    </location>
    <ligand>
        <name>Zn(2+)</name>
        <dbReference type="ChEBI" id="CHEBI:29105"/>
    </ligand>
</feature>
<keyword evidence="5 14" id="KW-0235">DNA replication</keyword>
<feature type="binding site" evidence="14">
    <location>
        <begin position="82"/>
        <end position="83"/>
    </location>
    <ligand>
        <name>NAD(+)</name>
        <dbReference type="ChEBI" id="CHEBI:57540"/>
    </ligand>
</feature>
<dbReference type="PANTHER" id="PTHR23389:SF9">
    <property type="entry name" value="DNA LIGASE"/>
    <property type="match status" value="1"/>
</dbReference>
<evidence type="ECO:0000313" key="17">
    <source>
        <dbReference type="Proteomes" id="UP000317557"/>
    </source>
</evidence>
<feature type="binding site" evidence="14">
    <location>
        <position position="409"/>
    </location>
    <ligand>
        <name>Zn(2+)</name>
        <dbReference type="ChEBI" id="CHEBI:29105"/>
    </ligand>
</feature>
<dbReference type="InterPro" id="IPR013839">
    <property type="entry name" value="DNAligase_adenylation"/>
</dbReference>
<accession>A0A521FNB3</accession>
<dbReference type="InterPro" id="IPR013840">
    <property type="entry name" value="DNAligase_N"/>
</dbReference>
<dbReference type="FunFam" id="3.30.470.30:FF:000001">
    <property type="entry name" value="DNA ligase"/>
    <property type="match status" value="1"/>
</dbReference>
<dbReference type="OrthoDB" id="9759736at2"/>
<dbReference type="AlphaFoldDB" id="A0A521FNB3"/>
<feature type="binding site" evidence="14">
    <location>
        <begin position="34"/>
        <end position="38"/>
    </location>
    <ligand>
        <name>NAD(+)</name>
        <dbReference type="ChEBI" id="CHEBI:57540"/>
    </ligand>
</feature>
<dbReference type="GO" id="GO:0005829">
    <property type="term" value="C:cytosol"/>
    <property type="evidence" value="ECO:0007669"/>
    <property type="project" value="TreeGrafter"/>
</dbReference>
<feature type="domain" description="BRCT" evidence="15">
    <location>
        <begin position="587"/>
        <end position="665"/>
    </location>
</feature>